<protein>
    <submittedName>
        <fullName evidence="1">Uncharacterized protein</fullName>
    </submittedName>
</protein>
<reference evidence="1 2" key="1">
    <citation type="submission" date="2021-01" db="EMBL/GenBank/DDBJ databases">
        <title>Whole genome shotgun sequence of Asanoa siamensis NBRC 107932.</title>
        <authorList>
            <person name="Komaki H."/>
            <person name="Tamura T."/>
        </authorList>
    </citation>
    <scope>NUCLEOTIDE SEQUENCE [LARGE SCALE GENOMIC DNA]</scope>
    <source>
        <strain evidence="1 2">NBRC 107932</strain>
    </source>
</reference>
<dbReference type="RefSeq" id="WP_203718056.1">
    <property type="nucleotide sequence ID" value="NZ_BONE01000082.1"/>
</dbReference>
<evidence type="ECO:0000313" key="2">
    <source>
        <dbReference type="Proteomes" id="UP000604117"/>
    </source>
</evidence>
<dbReference type="EMBL" id="BONE01000082">
    <property type="protein sequence ID" value="GIF77200.1"/>
    <property type="molecule type" value="Genomic_DNA"/>
</dbReference>
<sequence>MQGDPIVWYEILEPFVVRTRDGGPIRDDYSNVSIEGTGRMRAHAGNTDRRPPCIPVENRALPSHDPWDRQLPPAIARCVTCAATHLLDGT</sequence>
<accession>A0ABQ4D108</accession>
<proteinExistence type="predicted"/>
<dbReference type="Proteomes" id="UP000604117">
    <property type="component" value="Unassembled WGS sequence"/>
</dbReference>
<evidence type="ECO:0000313" key="1">
    <source>
        <dbReference type="EMBL" id="GIF77200.1"/>
    </source>
</evidence>
<comment type="caution">
    <text evidence="1">The sequence shown here is derived from an EMBL/GenBank/DDBJ whole genome shotgun (WGS) entry which is preliminary data.</text>
</comment>
<gene>
    <name evidence="1" type="ORF">Asi02nite_67180</name>
</gene>
<organism evidence="1 2">
    <name type="scientific">Asanoa siamensis</name>
    <dbReference type="NCBI Taxonomy" id="926357"/>
    <lineage>
        <taxon>Bacteria</taxon>
        <taxon>Bacillati</taxon>
        <taxon>Actinomycetota</taxon>
        <taxon>Actinomycetes</taxon>
        <taxon>Micromonosporales</taxon>
        <taxon>Micromonosporaceae</taxon>
        <taxon>Asanoa</taxon>
    </lineage>
</organism>
<name>A0ABQ4D108_9ACTN</name>
<keyword evidence="2" id="KW-1185">Reference proteome</keyword>